<gene>
    <name evidence="1" type="ORF">A7J57_24805</name>
</gene>
<dbReference type="AlphaFoldDB" id="A0A176XC86"/>
<dbReference type="EMBL" id="LXPS01000012">
    <property type="protein sequence ID" value="OAE45822.1"/>
    <property type="molecule type" value="Genomic_DNA"/>
</dbReference>
<sequence>METPEDDFGVFLCLRAACRPFVRNLIIILALGKTACRPRTAAPGVQTTELSALAYPQLELVMAVS</sequence>
<proteinExistence type="predicted"/>
<evidence type="ECO:0000313" key="2">
    <source>
        <dbReference type="Proteomes" id="UP000077098"/>
    </source>
</evidence>
<evidence type="ECO:0000313" key="1">
    <source>
        <dbReference type="EMBL" id="OAE45822.1"/>
    </source>
</evidence>
<dbReference type="RefSeq" id="WP_063949176.1">
    <property type="nucleotide sequence ID" value="NZ_CP072309.1"/>
</dbReference>
<reference evidence="1 2" key="1">
    <citation type="submission" date="2016-05" db="EMBL/GenBank/DDBJ databases">
        <authorList>
            <person name="Lavstsen T."/>
            <person name="Jespersen J.S."/>
        </authorList>
    </citation>
    <scope>NUCLEOTIDE SEQUENCE [LARGE SCALE GENOMIC DNA]</scope>
    <source>
        <strain evidence="1 2">KCJ1736</strain>
    </source>
</reference>
<comment type="caution">
    <text evidence="1">The sequence shown here is derived from an EMBL/GenBank/DDBJ whole genome shotgun (WGS) entry which is preliminary data.</text>
</comment>
<protein>
    <submittedName>
        <fullName evidence="1">Uncharacterized protein</fullName>
    </submittedName>
</protein>
<organism evidence="1 2">
    <name type="scientific">Agrobacterium tumefaciens</name>
    <dbReference type="NCBI Taxonomy" id="358"/>
    <lineage>
        <taxon>Bacteria</taxon>
        <taxon>Pseudomonadati</taxon>
        <taxon>Pseudomonadota</taxon>
        <taxon>Alphaproteobacteria</taxon>
        <taxon>Hyphomicrobiales</taxon>
        <taxon>Rhizobiaceae</taxon>
        <taxon>Rhizobium/Agrobacterium group</taxon>
        <taxon>Agrobacterium</taxon>
        <taxon>Agrobacterium tumefaciens complex</taxon>
    </lineage>
</organism>
<accession>A0A176XC86</accession>
<dbReference type="Proteomes" id="UP000077098">
    <property type="component" value="Unassembled WGS sequence"/>
</dbReference>
<name>A0A176XC86_AGRTU</name>